<dbReference type="AlphaFoldDB" id="A0A6J6RE75"/>
<dbReference type="PANTHER" id="PTHR10196">
    <property type="entry name" value="SUGAR KINASE"/>
    <property type="match status" value="1"/>
</dbReference>
<dbReference type="PIRSF" id="PIRSF000538">
    <property type="entry name" value="GlpK"/>
    <property type="match status" value="1"/>
</dbReference>
<feature type="domain" description="Carbohydrate kinase FGGY C-terminal" evidence="8">
    <location>
        <begin position="264"/>
        <end position="436"/>
    </location>
</feature>
<keyword evidence="3" id="KW-0547">Nucleotide-binding</keyword>
<dbReference type="PROSITE" id="PS00445">
    <property type="entry name" value="FGGY_KINASES_2"/>
    <property type="match status" value="1"/>
</dbReference>
<dbReference type="Gene3D" id="3.30.420.40">
    <property type="match status" value="2"/>
</dbReference>
<dbReference type="PANTHER" id="PTHR10196:SF69">
    <property type="entry name" value="GLYCEROL KINASE"/>
    <property type="match status" value="1"/>
</dbReference>
<keyword evidence="2" id="KW-0808">Transferase</keyword>
<sequence length="486" mass="51331">MAVSTGKILVVDIGTSSVRVAIIDGDARVIEERHRSLLPQTPAPGLVEFDAAAMARSSIELCQGALEAHGPVDAVGIANQRASVVVWDRKTGVPVAPGIGWQDLRTVMRCLELRGQGQHLAPNQSATKIESILDLADPDRSRDLCVGTVDSWIISSLTNGEFHITDGTNVAVTGLREINNREWNTELLDILRIPESLLPAVVDSSGLHGLATALLGAPPIAGIMGDQQASLLGQGCVTPGDAKITFGTGAMLDLVLDGTIDDVKESRYLGGTFPIVTRRQNGKDLAGLEAIMLAAGTNIEWLRDDMGLIASAEESAEIAATCSDTGDVWFVPALLGLGTPNWDYGARASFVGITRGTTRAHMVRAVLEGVAHRGADLVDAAEADSKFTIARLRIDGGMSANPVFVSALASATQRPVEISPVREATTLGAAFSAGLAVGIWSGDEEIAATWRPTQVIEPGSALNRDRWSEAVQRSENWIPALSGLEF</sequence>
<name>A0A6J6RE75_9ZZZZ</name>
<evidence type="ECO:0000259" key="8">
    <source>
        <dbReference type="Pfam" id="PF02782"/>
    </source>
</evidence>
<reference evidence="9" key="1">
    <citation type="submission" date="2020-05" db="EMBL/GenBank/DDBJ databases">
        <authorList>
            <person name="Chiriac C."/>
            <person name="Salcher M."/>
            <person name="Ghai R."/>
            <person name="Kavagutti S V."/>
        </authorList>
    </citation>
    <scope>NUCLEOTIDE SEQUENCE</scope>
</reference>
<evidence type="ECO:0000256" key="3">
    <source>
        <dbReference type="ARBA" id="ARBA00022741"/>
    </source>
</evidence>
<dbReference type="EMBL" id="CAEZYK010000020">
    <property type="protein sequence ID" value="CAB4719668.1"/>
    <property type="molecule type" value="Genomic_DNA"/>
</dbReference>
<keyword evidence="4" id="KW-0418">Kinase</keyword>
<evidence type="ECO:0000256" key="5">
    <source>
        <dbReference type="ARBA" id="ARBA00022840"/>
    </source>
</evidence>
<evidence type="ECO:0000313" key="9">
    <source>
        <dbReference type="EMBL" id="CAB4719668.1"/>
    </source>
</evidence>
<dbReference type="InterPro" id="IPR018483">
    <property type="entry name" value="Carb_kinase_FGGY_CS"/>
</dbReference>
<dbReference type="SUPFAM" id="SSF53067">
    <property type="entry name" value="Actin-like ATPase domain"/>
    <property type="match status" value="2"/>
</dbReference>
<dbReference type="GO" id="GO:0005524">
    <property type="term" value="F:ATP binding"/>
    <property type="evidence" value="ECO:0007669"/>
    <property type="project" value="UniProtKB-KW"/>
</dbReference>
<comment type="similarity">
    <text evidence="1">Belongs to the FGGY kinase family.</text>
</comment>
<dbReference type="GO" id="GO:0005829">
    <property type="term" value="C:cytosol"/>
    <property type="evidence" value="ECO:0007669"/>
    <property type="project" value="TreeGrafter"/>
</dbReference>
<evidence type="ECO:0000256" key="6">
    <source>
        <dbReference type="ARBA" id="ARBA00043149"/>
    </source>
</evidence>
<evidence type="ECO:0000256" key="1">
    <source>
        <dbReference type="ARBA" id="ARBA00009156"/>
    </source>
</evidence>
<dbReference type="Pfam" id="PF00370">
    <property type="entry name" value="FGGY_N"/>
    <property type="match status" value="1"/>
</dbReference>
<keyword evidence="5" id="KW-0067">ATP-binding</keyword>
<proteinExistence type="inferred from homology"/>
<protein>
    <recommendedName>
        <fullName evidence="6">ATP:glycerol 3-phosphotransferase</fullName>
    </recommendedName>
</protein>
<gene>
    <name evidence="9" type="ORF">UFOPK2683_00521</name>
</gene>
<accession>A0A6J6RE75</accession>
<organism evidence="9">
    <name type="scientific">freshwater metagenome</name>
    <dbReference type="NCBI Taxonomy" id="449393"/>
    <lineage>
        <taxon>unclassified sequences</taxon>
        <taxon>metagenomes</taxon>
        <taxon>ecological metagenomes</taxon>
    </lineage>
</organism>
<dbReference type="InterPro" id="IPR000577">
    <property type="entry name" value="Carb_kinase_FGGY"/>
</dbReference>
<dbReference type="GO" id="GO:0004370">
    <property type="term" value="F:glycerol kinase activity"/>
    <property type="evidence" value="ECO:0007669"/>
    <property type="project" value="TreeGrafter"/>
</dbReference>
<dbReference type="InterPro" id="IPR018484">
    <property type="entry name" value="FGGY_N"/>
</dbReference>
<dbReference type="Pfam" id="PF02782">
    <property type="entry name" value="FGGY_C"/>
    <property type="match status" value="1"/>
</dbReference>
<evidence type="ECO:0000256" key="2">
    <source>
        <dbReference type="ARBA" id="ARBA00022679"/>
    </source>
</evidence>
<evidence type="ECO:0000259" key="7">
    <source>
        <dbReference type="Pfam" id="PF00370"/>
    </source>
</evidence>
<dbReference type="GO" id="GO:0019563">
    <property type="term" value="P:glycerol catabolic process"/>
    <property type="evidence" value="ECO:0007669"/>
    <property type="project" value="TreeGrafter"/>
</dbReference>
<evidence type="ECO:0000256" key="4">
    <source>
        <dbReference type="ARBA" id="ARBA00022777"/>
    </source>
</evidence>
<feature type="domain" description="Carbohydrate kinase FGGY N-terminal" evidence="7">
    <location>
        <begin position="8"/>
        <end position="233"/>
    </location>
</feature>
<dbReference type="InterPro" id="IPR018485">
    <property type="entry name" value="FGGY_C"/>
</dbReference>
<dbReference type="InterPro" id="IPR043129">
    <property type="entry name" value="ATPase_NBD"/>
</dbReference>